<evidence type="ECO:0000256" key="5">
    <source>
        <dbReference type="ARBA" id="ARBA00023136"/>
    </source>
</evidence>
<evidence type="ECO:0000256" key="7">
    <source>
        <dbReference type="ARBA" id="ARBA00023170"/>
    </source>
</evidence>
<feature type="region of interest" description="Disordered" evidence="10">
    <location>
        <begin position="153"/>
        <end position="293"/>
    </location>
</feature>
<dbReference type="PANTHER" id="PTHR48071:SF18">
    <property type="entry name" value="DELETED IN MALIGNANT BRAIN TUMORS 1 PROTEIN-RELATED"/>
    <property type="match status" value="1"/>
</dbReference>
<keyword evidence="2 11" id="KW-0812">Transmembrane</keyword>
<dbReference type="FunFam" id="3.10.250.10:FF:000011">
    <property type="entry name" value="Scavenger receptor class A member 5"/>
    <property type="match status" value="1"/>
</dbReference>
<evidence type="ECO:0000256" key="9">
    <source>
        <dbReference type="PROSITE-ProRule" id="PRU00196"/>
    </source>
</evidence>
<dbReference type="InterPro" id="IPR001190">
    <property type="entry name" value="SRCR"/>
</dbReference>
<accession>A0A2I4CNM9</accession>
<dbReference type="KEGG" id="alim:106530494"/>
<feature type="transmembrane region" description="Helical" evidence="11">
    <location>
        <begin position="45"/>
        <end position="66"/>
    </location>
</feature>
<dbReference type="Pfam" id="PF01391">
    <property type="entry name" value="Collagen"/>
    <property type="match status" value="2"/>
</dbReference>
<keyword evidence="6 9" id="KW-1015">Disulfide bond</keyword>
<gene>
    <name evidence="14" type="primary">marco</name>
</gene>
<feature type="disulfide bond" evidence="9">
    <location>
        <begin position="364"/>
        <end position="374"/>
    </location>
</feature>
<keyword evidence="5 11" id="KW-0472">Membrane</keyword>
<evidence type="ECO:0000313" key="13">
    <source>
        <dbReference type="Proteomes" id="UP000192220"/>
    </source>
</evidence>
<dbReference type="Pfam" id="PF00530">
    <property type="entry name" value="SRCR"/>
    <property type="match status" value="1"/>
</dbReference>
<dbReference type="SMART" id="SM00202">
    <property type="entry name" value="SR"/>
    <property type="match status" value="1"/>
</dbReference>
<proteinExistence type="predicted"/>
<dbReference type="InterPro" id="IPR008160">
    <property type="entry name" value="Collagen"/>
</dbReference>
<name>A0A2I4CNM9_AUSLI</name>
<dbReference type="OrthoDB" id="10037288at2759"/>
<evidence type="ECO:0000256" key="11">
    <source>
        <dbReference type="SAM" id="Phobius"/>
    </source>
</evidence>
<evidence type="ECO:0000256" key="2">
    <source>
        <dbReference type="ARBA" id="ARBA00022692"/>
    </source>
</evidence>
<dbReference type="PROSITE" id="PS00420">
    <property type="entry name" value="SRCR_1"/>
    <property type="match status" value="1"/>
</dbReference>
<keyword evidence="3" id="KW-0735">Signal-anchor</keyword>
<dbReference type="PANTHER" id="PTHR48071">
    <property type="entry name" value="SRCR DOMAIN-CONTAINING PROTEIN"/>
    <property type="match status" value="1"/>
</dbReference>
<comment type="caution">
    <text evidence="9">Lacks conserved residue(s) required for the propagation of feature annotation.</text>
</comment>
<evidence type="ECO:0000256" key="10">
    <source>
        <dbReference type="SAM" id="MobiDB-lite"/>
    </source>
</evidence>
<dbReference type="PROSITE" id="PS50287">
    <property type="entry name" value="SRCR_2"/>
    <property type="match status" value="1"/>
</dbReference>
<dbReference type="Gene3D" id="3.10.250.10">
    <property type="entry name" value="SRCR-like domain"/>
    <property type="match status" value="1"/>
</dbReference>
<dbReference type="RefSeq" id="XP_013881582.1">
    <property type="nucleotide sequence ID" value="XM_014026128.1"/>
</dbReference>
<evidence type="ECO:0000256" key="3">
    <source>
        <dbReference type="ARBA" id="ARBA00022968"/>
    </source>
</evidence>
<feature type="domain" description="SRCR" evidence="12">
    <location>
        <begin position="300"/>
        <end position="395"/>
    </location>
</feature>
<evidence type="ECO:0000256" key="8">
    <source>
        <dbReference type="ARBA" id="ARBA00023180"/>
    </source>
</evidence>
<dbReference type="InterPro" id="IPR036772">
    <property type="entry name" value="SRCR-like_dom_sf"/>
</dbReference>
<protein>
    <submittedName>
        <fullName evidence="14">Macrophage receptor MARCO</fullName>
    </submittedName>
</protein>
<keyword evidence="13" id="KW-1185">Reference proteome</keyword>
<evidence type="ECO:0000259" key="12">
    <source>
        <dbReference type="PROSITE" id="PS50287"/>
    </source>
</evidence>
<reference evidence="14" key="1">
    <citation type="submission" date="2025-08" db="UniProtKB">
        <authorList>
            <consortium name="RefSeq"/>
        </authorList>
    </citation>
    <scope>IDENTIFICATION</scope>
</reference>
<keyword evidence="7 14" id="KW-0675">Receptor</keyword>
<evidence type="ECO:0000256" key="1">
    <source>
        <dbReference type="ARBA" id="ARBA00004606"/>
    </source>
</evidence>
<comment type="subcellular location">
    <subcellularLocation>
        <location evidence="1">Membrane</location>
        <topology evidence="1">Single-pass type II membrane protein</topology>
    </subcellularLocation>
</comment>
<sequence length="395" mass="42100">METEVDGPVSQVSHYNPLFDMSLNKNDFYNFEPDDLKPEKPRRNWCTYLFIVYIVLQTAFDAFFIYKVFVLDSSHRDPTSQKLQFNHISLGDDDLQILLQNNSLETKTVRTHLWTLQSQVTSLCGKEGQLEKLKAELNLLNATNQMLQSKLNSISLQSGPPGSNGHPGLPGRPGEKGLKGDSGVIGPPGPKGDTGLKGDLGVPGVGEKGQTGSPGVQGPPGEKGVKGDTGAPGPPGDKGNSGGNQKGDRGPPGTPGLNGQKGDSGRDGLPGPPGVRGPSGFNGTVGPKGEKCTPEKQLTVRLVPGKYRGRVEVLHQNVWGTICDDNFDRLDGTVICKMLGFQSVVNTFTASPGSGEVWLDELQCAGTETDIFDCPHNVVGIHNCNHDEDAGVHCV</sequence>
<dbReference type="PRINTS" id="PR00258">
    <property type="entry name" value="SPERACTRCPTR"/>
</dbReference>
<dbReference type="InParanoid" id="A0A2I4CNM9"/>
<evidence type="ECO:0000313" key="14">
    <source>
        <dbReference type="RefSeq" id="XP_013881582.1"/>
    </source>
</evidence>
<evidence type="ECO:0000256" key="4">
    <source>
        <dbReference type="ARBA" id="ARBA00022989"/>
    </source>
</evidence>
<keyword evidence="8" id="KW-0325">Glycoprotein</keyword>
<evidence type="ECO:0000256" key="6">
    <source>
        <dbReference type="ARBA" id="ARBA00023157"/>
    </source>
</evidence>
<dbReference type="GO" id="GO:0016020">
    <property type="term" value="C:membrane"/>
    <property type="evidence" value="ECO:0007669"/>
    <property type="project" value="UniProtKB-SubCell"/>
</dbReference>
<keyword evidence="4 11" id="KW-1133">Transmembrane helix</keyword>
<organism evidence="13 14">
    <name type="scientific">Austrofundulus limnaeus</name>
    <name type="common">Annual killifish</name>
    <dbReference type="NCBI Taxonomy" id="52670"/>
    <lineage>
        <taxon>Eukaryota</taxon>
        <taxon>Metazoa</taxon>
        <taxon>Chordata</taxon>
        <taxon>Craniata</taxon>
        <taxon>Vertebrata</taxon>
        <taxon>Euteleostomi</taxon>
        <taxon>Actinopterygii</taxon>
        <taxon>Neopterygii</taxon>
        <taxon>Teleostei</taxon>
        <taxon>Neoteleostei</taxon>
        <taxon>Acanthomorphata</taxon>
        <taxon>Ovalentaria</taxon>
        <taxon>Atherinomorphae</taxon>
        <taxon>Cyprinodontiformes</taxon>
        <taxon>Rivulidae</taxon>
        <taxon>Austrofundulus</taxon>
    </lineage>
</organism>
<dbReference type="CTD" id="8685"/>
<dbReference type="Proteomes" id="UP000192220">
    <property type="component" value="Unplaced"/>
</dbReference>
<dbReference type="AlphaFoldDB" id="A0A2I4CNM9"/>
<dbReference type="SUPFAM" id="SSF56487">
    <property type="entry name" value="SRCR-like"/>
    <property type="match status" value="1"/>
</dbReference>